<organism evidence="21 22">
    <name type="scientific">Tessaracoccus lubricantis</name>
    <dbReference type="NCBI Taxonomy" id="545543"/>
    <lineage>
        <taxon>Bacteria</taxon>
        <taxon>Bacillati</taxon>
        <taxon>Actinomycetota</taxon>
        <taxon>Actinomycetes</taxon>
        <taxon>Propionibacteriales</taxon>
        <taxon>Propionibacteriaceae</taxon>
        <taxon>Tessaracoccus</taxon>
    </lineage>
</organism>
<dbReference type="PANTHER" id="PTHR30612">
    <property type="entry name" value="SECA INNER MEMBRANE COMPONENT OF SEC PROTEIN SECRETION SYSTEM"/>
    <property type="match status" value="1"/>
</dbReference>
<dbReference type="Gene3D" id="3.90.1440.10">
    <property type="entry name" value="SecA, preprotein cross-linking domain"/>
    <property type="match status" value="1"/>
</dbReference>
<feature type="binding site" evidence="15">
    <location>
        <position position="85"/>
    </location>
    <ligand>
        <name>ATP</name>
        <dbReference type="ChEBI" id="CHEBI:30616"/>
    </ligand>
</feature>
<dbReference type="InterPro" id="IPR020937">
    <property type="entry name" value="SecA_CS"/>
</dbReference>
<evidence type="ECO:0000256" key="15">
    <source>
        <dbReference type="HAMAP-Rule" id="MF_01382"/>
    </source>
</evidence>
<feature type="region of interest" description="Disordered" evidence="17">
    <location>
        <begin position="893"/>
        <end position="944"/>
    </location>
</feature>
<dbReference type="InterPro" id="IPR044722">
    <property type="entry name" value="SecA_SF2_C"/>
</dbReference>
<dbReference type="InterPro" id="IPR011130">
    <property type="entry name" value="SecA_preprotein_X-link_dom"/>
</dbReference>
<comment type="cofactor">
    <cofactor evidence="1">
        <name>Zn(2+)</name>
        <dbReference type="ChEBI" id="CHEBI:29105"/>
    </cofactor>
</comment>
<keyword evidence="14 15" id="KW-0472">Membrane</keyword>
<protein>
    <recommendedName>
        <fullName evidence="15 16">Protein translocase subunit SecA</fullName>
        <ecNumber evidence="15">7.4.2.8</ecNumber>
    </recommendedName>
</protein>
<sequence length="944" mass="105392">MGIMDFLSGLGSGAQLRKLKKVADQVNSIEEEFQAMSDAELREETQKFRERIADGESLDRLMPEAFAVVREASVRVLDKRHFDVQLMGGAALHWGNIAEMKTGEGKTLVGTLPSYLNALSGKGVHIVTTNDYLAKYQSEQMGRIHHFLGLEVGAILASMTPEQRRVAYHCDITYGTNNEFGFDYLRDNMALRKADMVQRGHHYAIVDEVDSILIDEARTPLIISGPAEDNHEWYPVFAKLALTLRRDEDYEVDEKKRTIAVLAPGIEKVEDRLGIDNLYESANTPLISYLNNSIKAKELFKRDKDYVIAGDEVLIVDEHTGRTLAGRRYNEGLHQALEAKEGVKIKDEYQTLATITLQNYFRMYDKLAGMTGTAKTEEGEFQKIYGLGVIPIPTNRPMVRVDQADLIYRTQEAKYEAIVKDIVERHATGQPVLIGTASVEKSEVLSALLKKANVPHKVLNAKHHESEAAIVAEAGRKGSVTVSTNMAGRGTDIMLGGNPEFLADIQLRKEGLDPQETPEEYEARWGEALSALEEQVKAEHEEVVELGGLYVVGSERHESRRIDNQLRGRSGRQGDPGESRFYLSLSDDLMRLFRPELLERALLMMKVPDDVPIDMKSVSKSIEGAQKQVEGQNFEMRKNVLKYDDVMNRQRHAIYGDRRQVLDGADVSPQLKAATERVVTDVVRQHTGGIPEDWDLETMFTELKTLYPVTIKLDDIADDLPEQGELIEMVLEDADAAYKAREEQLGEDTMRELERQVLLTVLDRKWREHLYEMDYLREGIGLRAMAQRDPLVEYQREGGDMFNAMMDAFMEEVVGYLFNLEVTPQPAEPQLNVGLVTDADGSAVGVDSLTEALPSKAAHKVKTPTIKAPVEEEPQQELPAALAKGLGRKADRNLSYSAPDESGNATRSGATTTTTEQKVGRNQPCPCGSGKKYKVCHGRPGGAA</sequence>
<dbReference type="PROSITE" id="PS51196">
    <property type="entry name" value="SECA_MOTOR_DEAD"/>
    <property type="match status" value="1"/>
</dbReference>
<keyword evidence="10 15" id="KW-0067">ATP-binding</keyword>
<dbReference type="Pfam" id="PF07517">
    <property type="entry name" value="SecA_DEAD"/>
    <property type="match status" value="1"/>
</dbReference>
<dbReference type="InterPro" id="IPR014001">
    <property type="entry name" value="Helicase_ATP-bd"/>
</dbReference>
<keyword evidence="7" id="KW-0479">Metal-binding</keyword>
<dbReference type="NCBIfam" id="NF009538">
    <property type="entry name" value="PRK12904.1"/>
    <property type="match status" value="1"/>
</dbReference>
<dbReference type="HAMAP" id="MF_01382">
    <property type="entry name" value="SecA"/>
    <property type="match status" value="1"/>
</dbReference>
<dbReference type="Gene3D" id="3.10.450.50">
    <property type="match status" value="1"/>
</dbReference>
<gene>
    <name evidence="15 21" type="primary">secA</name>
    <name evidence="21" type="ORF">GCM10025789_26300</name>
</gene>
<name>A0ABP9FJQ4_9ACTN</name>
<evidence type="ECO:0000256" key="7">
    <source>
        <dbReference type="ARBA" id="ARBA00022723"/>
    </source>
</evidence>
<evidence type="ECO:0000256" key="9">
    <source>
        <dbReference type="ARBA" id="ARBA00022833"/>
    </source>
</evidence>
<evidence type="ECO:0000313" key="21">
    <source>
        <dbReference type="EMBL" id="GAA4905703.1"/>
    </source>
</evidence>
<keyword evidence="4 15" id="KW-0813">Transport</keyword>
<keyword evidence="8 15" id="KW-0547">Nucleotide-binding</keyword>
<evidence type="ECO:0000256" key="17">
    <source>
        <dbReference type="SAM" id="MobiDB-lite"/>
    </source>
</evidence>
<accession>A0ABP9FJQ4</accession>
<reference evidence="22" key="1">
    <citation type="journal article" date="2019" name="Int. J. Syst. Evol. Microbiol.">
        <title>The Global Catalogue of Microorganisms (GCM) 10K type strain sequencing project: providing services to taxonomists for standard genome sequencing and annotation.</title>
        <authorList>
            <consortium name="The Broad Institute Genomics Platform"/>
            <consortium name="The Broad Institute Genome Sequencing Center for Infectious Disease"/>
            <person name="Wu L."/>
            <person name="Ma J."/>
        </authorList>
    </citation>
    <scope>NUCLEOTIDE SEQUENCE [LARGE SCALE GENOMIC DNA]</scope>
    <source>
        <strain evidence="22">JCM 19125</strain>
    </source>
</reference>
<evidence type="ECO:0000259" key="18">
    <source>
        <dbReference type="PROSITE" id="PS51192"/>
    </source>
</evidence>
<dbReference type="Proteomes" id="UP001501521">
    <property type="component" value="Unassembled WGS sequence"/>
</dbReference>
<dbReference type="EMBL" id="BAABLV010000038">
    <property type="protein sequence ID" value="GAA4905703.1"/>
    <property type="molecule type" value="Genomic_DNA"/>
</dbReference>
<comment type="caution">
    <text evidence="21">The sequence shown here is derived from an EMBL/GenBank/DDBJ whole genome shotgun (WGS) entry which is preliminary data.</text>
</comment>
<dbReference type="SUPFAM" id="SSF81767">
    <property type="entry name" value="Pre-protein crosslinking domain of SecA"/>
    <property type="match status" value="1"/>
</dbReference>
<dbReference type="Pfam" id="PF21090">
    <property type="entry name" value="P-loop_SecA"/>
    <property type="match status" value="1"/>
</dbReference>
<comment type="subcellular location">
    <subcellularLocation>
        <location evidence="15">Cell membrane</location>
        <topology evidence="15">Peripheral membrane protein</topology>
        <orientation evidence="15">Cytoplasmic side</orientation>
    </subcellularLocation>
    <subcellularLocation>
        <location evidence="15">Cytoplasm</location>
    </subcellularLocation>
    <subcellularLocation>
        <location evidence="2">Membrane</location>
        <topology evidence="2">Peripheral membrane protein</topology>
    </subcellularLocation>
    <text evidence="15">Distribution is 50-50.</text>
</comment>
<evidence type="ECO:0000313" key="22">
    <source>
        <dbReference type="Proteomes" id="UP001501521"/>
    </source>
</evidence>
<dbReference type="SMART" id="SM00957">
    <property type="entry name" value="SecA_DEAD"/>
    <property type="match status" value="1"/>
</dbReference>
<evidence type="ECO:0000256" key="12">
    <source>
        <dbReference type="ARBA" id="ARBA00022967"/>
    </source>
</evidence>
<feature type="domain" description="Helicase C-terminal" evidence="19">
    <location>
        <begin position="410"/>
        <end position="619"/>
    </location>
</feature>
<dbReference type="NCBIfam" id="TIGR00963">
    <property type="entry name" value="secA"/>
    <property type="match status" value="1"/>
</dbReference>
<evidence type="ECO:0000256" key="16">
    <source>
        <dbReference type="RuleBase" id="RU003874"/>
    </source>
</evidence>
<evidence type="ECO:0000256" key="2">
    <source>
        <dbReference type="ARBA" id="ARBA00004170"/>
    </source>
</evidence>
<keyword evidence="11 15" id="KW-0653">Protein transport</keyword>
<dbReference type="SUPFAM" id="SSF52540">
    <property type="entry name" value="P-loop containing nucleoside triphosphate hydrolases"/>
    <property type="match status" value="2"/>
</dbReference>
<evidence type="ECO:0000256" key="5">
    <source>
        <dbReference type="ARBA" id="ARBA00022475"/>
    </source>
</evidence>
<dbReference type="PRINTS" id="PR00906">
    <property type="entry name" value="SECA"/>
</dbReference>
<comment type="similarity">
    <text evidence="3 15 16">Belongs to the SecA family.</text>
</comment>
<comment type="catalytic activity">
    <reaction evidence="15">
        <text>ATP + H2O + cellular proteinSide 1 = ADP + phosphate + cellular proteinSide 2.</text>
        <dbReference type="EC" id="7.4.2.8"/>
    </reaction>
</comment>
<dbReference type="Pfam" id="PF01043">
    <property type="entry name" value="SecA_PP_bind"/>
    <property type="match status" value="1"/>
</dbReference>
<dbReference type="InterPro" id="IPR004027">
    <property type="entry name" value="SEC_C_motif"/>
</dbReference>
<feature type="binding site" evidence="15">
    <location>
        <begin position="103"/>
        <end position="107"/>
    </location>
    <ligand>
        <name>ATP</name>
        <dbReference type="ChEBI" id="CHEBI:30616"/>
    </ligand>
</feature>
<dbReference type="Gene3D" id="3.40.50.300">
    <property type="entry name" value="P-loop containing nucleotide triphosphate hydrolases"/>
    <property type="match status" value="2"/>
</dbReference>
<dbReference type="PANTHER" id="PTHR30612:SF0">
    <property type="entry name" value="CHLOROPLAST PROTEIN-TRANSPORTING ATPASE"/>
    <property type="match status" value="1"/>
</dbReference>
<keyword evidence="9" id="KW-0862">Zinc</keyword>
<dbReference type="SUPFAM" id="SSF81886">
    <property type="entry name" value="Helical scaffold and wing domains of SecA"/>
    <property type="match status" value="1"/>
</dbReference>
<dbReference type="SMART" id="SM00958">
    <property type="entry name" value="SecA_PP_bind"/>
    <property type="match status" value="1"/>
</dbReference>
<evidence type="ECO:0000256" key="4">
    <source>
        <dbReference type="ARBA" id="ARBA00022448"/>
    </source>
</evidence>
<evidence type="ECO:0000256" key="14">
    <source>
        <dbReference type="ARBA" id="ARBA00023136"/>
    </source>
</evidence>
<evidence type="ECO:0000256" key="11">
    <source>
        <dbReference type="ARBA" id="ARBA00022927"/>
    </source>
</evidence>
<dbReference type="PROSITE" id="PS01312">
    <property type="entry name" value="SECA"/>
    <property type="match status" value="1"/>
</dbReference>
<keyword evidence="13 15" id="KW-0811">Translocation</keyword>
<comment type="subunit">
    <text evidence="15">Monomer and homodimer. Part of the essential Sec protein translocation apparatus which comprises SecA, SecYEG and auxiliary proteins SecDF. Other proteins may also be involved.</text>
</comment>
<dbReference type="PROSITE" id="PS51192">
    <property type="entry name" value="HELICASE_ATP_BIND_1"/>
    <property type="match status" value="1"/>
</dbReference>
<evidence type="ECO:0000256" key="8">
    <source>
        <dbReference type="ARBA" id="ARBA00022741"/>
    </source>
</evidence>
<evidence type="ECO:0000256" key="13">
    <source>
        <dbReference type="ARBA" id="ARBA00023010"/>
    </source>
</evidence>
<feature type="binding site" evidence="15">
    <location>
        <position position="492"/>
    </location>
    <ligand>
        <name>ATP</name>
        <dbReference type="ChEBI" id="CHEBI:30616"/>
    </ligand>
</feature>
<feature type="domain" description="Helicase ATP-binding" evidence="18">
    <location>
        <begin position="87"/>
        <end position="232"/>
    </location>
</feature>
<dbReference type="Gene3D" id="1.10.3060.10">
    <property type="entry name" value="Helical scaffold and wing domains of SecA"/>
    <property type="match status" value="1"/>
</dbReference>
<dbReference type="InterPro" id="IPR036266">
    <property type="entry name" value="SecA_Wing/Scaffold_sf"/>
</dbReference>
<comment type="function">
    <text evidence="15">Part of the Sec protein translocase complex. Interacts with the SecYEG preprotein conducting channel. Has a central role in coupling the hydrolysis of ATP to the transfer of proteins into and across the cell membrane, serving as an ATP-driven molecular motor driving the stepwise translocation of polypeptide chains across the membrane.</text>
</comment>
<dbReference type="PROSITE" id="PS51194">
    <property type="entry name" value="HELICASE_CTER"/>
    <property type="match status" value="1"/>
</dbReference>
<dbReference type="InterPro" id="IPR014018">
    <property type="entry name" value="SecA_motor_DEAD"/>
</dbReference>
<keyword evidence="22" id="KW-1185">Reference proteome</keyword>
<keyword evidence="12 15" id="KW-1278">Translocase</keyword>
<evidence type="ECO:0000256" key="3">
    <source>
        <dbReference type="ARBA" id="ARBA00007650"/>
    </source>
</evidence>
<proteinExistence type="inferred from homology"/>
<dbReference type="CDD" id="cd17928">
    <property type="entry name" value="DEXDc_SecA"/>
    <property type="match status" value="1"/>
</dbReference>
<feature type="domain" description="SecA family profile" evidence="20">
    <location>
        <begin position="1"/>
        <end position="614"/>
    </location>
</feature>
<dbReference type="InterPro" id="IPR001650">
    <property type="entry name" value="Helicase_C-like"/>
</dbReference>
<dbReference type="InterPro" id="IPR011115">
    <property type="entry name" value="SecA_DEAD"/>
</dbReference>
<dbReference type="EC" id="7.4.2.8" evidence="15"/>
<keyword evidence="5 15" id="KW-1003">Cell membrane</keyword>
<dbReference type="InterPro" id="IPR000185">
    <property type="entry name" value="SecA"/>
</dbReference>
<evidence type="ECO:0000256" key="10">
    <source>
        <dbReference type="ARBA" id="ARBA00022840"/>
    </source>
</evidence>
<dbReference type="CDD" id="cd18803">
    <property type="entry name" value="SF2_C_secA"/>
    <property type="match status" value="1"/>
</dbReference>
<dbReference type="InterPro" id="IPR027417">
    <property type="entry name" value="P-loop_NTPase"/>
</dbReference>
<evidence type="ECO:0000259" key="19">
    <source>
        <dbReference type="PROSITE" id="PS51194"/>
    </source>
</evidence>
<dbReference type="InterPro" id="IPR036670">
    <property type="entry name" value="SecA_X-link_sf"/>
</dbReference>
<dbReference type="Pfam" id="PF02810">
    <property type="entry name" value="SEC-C"/>
    <property type="match status" value="1"/>
</dbReference>
<evidence type="ECO:0000256" key="6">
    <source>
        <dbReference type="ARBA" id="ARBA00022490"/>
    </source>
</evidence>
<keyword evidence="6 15" id="KW-0963">Cytoplasm</keyword>
<evidence type="ECO:0000259" key="20">
    <source>
        <dbReference type="PROSITE" id="PS51196"/>
    </source>
</evidence>
<dbReference type="InterPro" id="IPR011116">
    <property type="entry name" value="SecA_Wing/Scaffold"/>
</dbReference>
<evidence type="ECO:0000256" key="1">
    <source>
        <dbReference type="ARBA" id="ARBA00001947"/>
    </source>
</evidence>
<dbReference type="Pfam" id="PF07516">
    <property type="entry name" value="SecA_SW"/>
    <property type="match status" value="1"/>
</dbReference>